<proteinExistence type="predicted"/>
<keyword evidence="2" id="KW-1185">Reference proteome</keyword>
<dbReference type="Proteomes" id="UP001063764">
    <property type="component" value="Segment"/>
</dbReference>
<evidence type="ECO:0000313" key="2">
    <source>
        <dbReference type="Proteomes" id="UP001063764"/>
    </source>
</evidence>
<organism evidence="1 2">
    <name type="scientific">Salmonella phage GSP001</name>
    <dbReference type="NCBI Taxonomy" id="2962598"/>
    <lineage>
        <taxon>Viruses</taxon>
        <taxon>Duplodnaviria</taxon>
        <taxon>Heunggongvirae</taxon>
        <taxon>Uroviricota</taxon>
        <taxon>Caudoviricetes</taxon>
        <taxon>Demerecviridae</taxon>
        <taxon>Markadamsvirinae</taxon>
        <taxon>Epseptimavirus</taxon>
        <taxon>Epseptimavirus GSP001</taxon>
    </lineage>
</organism>
<protein>
    <submittedName>
        <fullName evidence="1">Uncharacterized protein</fullName>
    </submittedName>
</protein>
<dbReference type="RefSeq" id="YP_012478086.1">
    <property type="nucleotide sequence ID" value="NC_109292.1"/>
</dbReference>
<dbReference type="EMBL" id="ON855039">
    <property type="protein sequence ID" value="UUT40819.1"/>
    <property type="molecule type" value="Genomic_DNA"/>
</dbReference>
<name>A0A9E7PIC7_9CAUD</name>
<accession>A0A9E7PIC7</accession>
<sequence>MGCDTEVDTDLETLEEWEELDIAEQNAIIRESFWEAVDCHVVFEPNDTEAEKHTNWMTR</sequence>
<reference evidence="1" key="1">
    <citation type="submission" date="2022-06" db="EMBL/GenBank/DDBJ databases">
        <title>Fitness trade-offs in the phage cocktail-resistant Salmonella Enteritidis entail increased antibiotic susceptibility and reduced virulence.</title>
        <authorList>
            <person name="Gao D."/>
            <person name="Li X."/>
            <person name="Ji H."/>
            <person name="Qian P."/>
        </authorList>
    </citation>
    <scope>NUCLEOTIDE SEQUENCE</scope>
</reference>
<evidence type="ECO:0000313" key="1">
    <source>
        <dbReference type="EMBL" id="UUT40819.1"/>
    </source>
</evidence>